<dbReference type="PANTHER" id="PTHR12129:SF17">
    <property type="entry name" value="HEPARAN SULFATE 2-O-SULFOTRANSFERASE 1"/>
    <property type="match status" value="1"/>
</dbReference>
<protein>
    <submittedName>
        <fullName evidence="13">Heparan sulfate 2-O-sulfotransferase hst-2</fullName>
    </submittedName>
</protein>
<evidence type="ECO:0000313" key="13">
    <source>
        <dbReference type="EMBL" id="KHN84387.1"/>
    </source>
</evidence>
<evidence type="ECO:0000256" key="6">
    <source>
        <dbReference type="ARBA" id="ARBA00022968"/>
    </source>
</evidence>
<keyword evidence="14" id="KW-1185">Reference proteome</keyword>
<evidence type="ECO:0000256" key="2">
    <source>
        <dbReference type="ARBA" id="ARBA00010569"/>
    </source>
</evidence>
<feature type="transmembrane region" description="Helical" evidence="12">
    <location>
        <begin position="6"/>
        <end position="24"/>
    </location>
</feature>
<dbReference type="Gene3D" id="3.40.50.300">
    <property type="entry name" value="P-loop containing nucleotide triphosphate hydrolases"/>
    <property type="match status" value="1"/>
</dbReference>
<dbReference type="GO" id="GO:0004394">
    <property type="term" value="F:heparan sulfate 2-sulfotransferase activity"/>
    <property type="evidence" value="ECO:0007669"/>
    <property type="project" value="UniProtKB-ARBA"/>
</dbReference>
<feature type="transmembrane region" description="Helical" evidence="12">
    <location>
        <begin position="61"/>
        <end position="80"/>
    </location>
</feature>
<keyword evidence="6" id="KW-0735">Signal-anchor</keyword>
<dbReference type="GO" id="GO:0015012">
    <property type="term" value="P:heparan sulfate proteoglycan biosynthetic process"/>
    <property type="evidence" value="ECO:0007669"/>
    <property type="project" value="UniProtKB-ARBA"/>
</dbReference>
<evidence type="ECO:0000256" key="4">
    <source>
        <dbReference type="ARBA" id="ARBA00022679"/>
    </source>
</evidence>
<keyword evidence="4 13" id="KW-0808">Transferase</keyword>
<evidence type="ECO:0000256" key="8">
    <source>
        <dbReference type="ARBA" id="ARBA00023034"/>
    </source>
</evidence>
<keyword evidence="8" id="KW-0333">Golgi apparatus</keyword>
<dbReference type="InterPro" id="IPR007734">
    <property type="entry name" value="Heparan_SO4_2-O-STrfase"/>
</dbReference>
<evidence type="ECO:0000256" key="10">
    <source>
        <dbReference type="ARBA" id="ARBA00023157"/>
    </source>
</evidence>
<comment type="similarity">
    <text evidence="2">Belongs to the sulfotransferase 3 family.</text>
</comment>
<reference evidence="13 14" key="1">
    <citation type="submission" date="2014-11" db="EMBL/GenBank/DDBJ databases">
        <title>Genetic blueprint of the zoonotic pathogen Toxocara canis.</title>
        <authorList>
            <person name="Zhu X.-Q."/>
            <person name="Korhonen P.K."/>
            <person name="Cai H."/>
            <person name="Young N.D."/>
            <person name="Nejsum P."/>
            <person name="von Samson-Himmelstjerna G."/>
            <person name="Boag P.R."/>
            <person name="Tan P."/>
            <person name="Li Q."/>
            <person name="Min J."/>
            <person name="Yang Y."/>
            <person name="Wang X."/>
            <person name="Fang X."/>
            <person name="Hall R.S."/>
            <person name="Hofmann A."/>
            <person name="Sternberg P.W."/>
            <person name="Jex A.R."/>
            <person name="Gasser R.B."/>
        </authorList>
    </citation>
    <scope>NUCLEOTIDE SEQUENCE [LARGE SCALE GENOMIC DNA]</scope>
    <source>
        <strain evidence="13">PN_DK_2014</strain>
    </source>
</reference>
<keyword evidence="11" id="KW-0325">Glycoprotein</keyword>
<dbReference type="OrthoDB" id="10019582at2759"/>
<comment type="caution">
    <text evidence="13">The sequence shown here is derived from an EMBL/GenBank/DDBJ whole genome shotgun (WGS) entry which is preliminary data.</text>
</comment>
<evidence type="ECO:0000256" key="5">
    <source>
        <dbReference type="ARBA" id="ARBA00022692"/>
    </source>
</evidence>
<dbReference type="EMBL" id="JPKZ01000987">
    <property type="protein sequence ID" value="KHN84387.1"/>
    <property type="molecule type" value="Genomic_DNA"/>
</dbReference>
<dbReference type="SUPFAM" id="SSF52540">
    <property type="entry name" value="P-loop containing nucleoside triphosphate hydrolases"/>
    <property type="match status" value="1"/>
</dbReference>
<dbReference type="Pfam" id="PF03567">
    <property type="entry name" value="Sulfotransfer_2"/>
    <property type="match status" value="1"/>
</dbReference>
<evidence type="ECO:0000256" key="11">
    <source>
        <dbReference type="ARBA" id="ARBA00023180"/>
    </source>
</evidence>
<comment type="subcellular location">
    <subcellularLocation>
        <location evidence="1">Golgi apparatus membrane</location>
        <topology evidence="1">Single-pass type II membrane protein</topology>
    </subcellularLocation>
</comment>
<evidence type="ECO:0000256" key="9">
    <source>
        <dbReference type="ARBA" id="ARBA00023136"/>
    </source>
</evidence>
<proteinExistence type="inferred from homology"/>
<dbReference type="InterPro" id="IPR027417">
    <property type="entry name" value="P-loop_NTPase"/>
</dbReference>
<dbReference type="AlphaFoldDB" id="A0A0B2VSL5"/>
<dbReference type="FunFam" id="3.40.50.300:FF:001418">
    <property type="entry name" value="Heparan sulfate 2-o-sulfotransferase"/>
    <property type="match status" value="1"/>
</dbReference>
<evidence type="ECO:0000256" key="7">
    <source>
        <dbReference type="ARBA" id="ARBA00022989"/>
    </source>
</evidence>
<dbReference type="PANTHER" id="PTHR12129">
    <property type="entry name" value="HEPARAN SULFATE 2-O-SULFOTRANSFERASE"/>
    <property type="match status" value="1"/>
</dbReference>
<keyword evidence="7 12" id="KW-1133">Transmembrane helix</keyword>
<sequence>MITRLQWIFINTVLVVVSFAFMNWRINNLQYPSANFSINKAPISVKSLSSIIIYNRMITRLQWIFINTVLVVVSFAFMNWRINNLQYPSANFSINKAPISVKSLSSIIIYNRVPKTGSTTLTNVVMYDLCRKNGFHVLHLNLTRNRYAMNLADQRRFIDNITAWTDMQPAVYHGHVAFIDFTRFGMPNPIYINLLREPLERLLSHYYFLRYGDNYRIGLKRSRAGNNETFDECVMRGGKDCDMKQMWLQIPYFCGTHHFCSEVGNERALEQAKYNLINHYLIVGISERMRDFIALLEILLPKFFTGALQHFDSLDGKFDSLQELQQYNLTMVKRGRQGRKGLMEQKHSGENPAVQNLLPRHAVGIKDFRISDWRAMLLRCLGEELCYHEFYRPVEFLAPHILRHKTYNTGWKIHHAMETFERIAHKSDNPNLRAARDG</sequence>
<comment type="subunit">
    <text evidence="3">Homotrimer.</text>
</comment>
<dbReference type="GO" id="GO:0000139">
    <property type="term" value="C:Golgi membrane"/>
    <property type="evidence" value="ECO:0007669"/>
    <property type="project" value="UniProtKB-SubCell"/>
</dbReference>
<keyword evidence="5 12" id="KW-0812">Transmembrane</keyword>
<dbReference type="STRING" id="6265.A0A0B2VSL5"/>
<dbReference type="InterPro" id="IPR005331">
    <property type="entry name" value="Sulfotransferase"/>
</dbReference>
<keyword evidence="9 12" id="KW-0472">Membrane</keyword>
<organism evidence="13 14">
    <name type="scientific">Toxocara canis</name>
    <name type="common">Canine roundworm</name>
    <dbReference type="NCBI Taxonomy" id="6265"/>
    <lineage>
        <taxon>Eukaryota</taxon>
        <taxon>Metazoa</taxon>
        <taxon>Ecdysozoa</taxon>
        <taxon>Nematoda</taxon>
        <taxon>Chromadorea</taxon>
        <taxon>Rhabditida</taxon>
        <taxon>Spirurina</taxon>
        <taxon>Ascaridomorpha</taxon>
        <taxon>Ascaridoidea</taxon>
        <taxon>Toxocaridae</taxon>
        <taxon>Toxocara</taxon>
    </lineage>
</organism>
<keyword evidence="10" id="KW-1015">Disulfide bond</keyword>
<evidence type="ECO:0000256" key="3">
    <source>
        <dbReference type="ARBA" id="ARBA00011233"/>
    </source>
</evidence>
<evidence type="ECO:0000256" key="1">
    <source>
        <dbReference type="ARBA" id="ARBA00004323"/>
    </source>
</evidence>
<name>A0A0B2VSL5_TOXCA</name>
<gene>
    <name evidence="13" type="primary">hst-2</name>
    <name evidence="13" type="ORF">Tcan_12234</name>
</gene>
<evidence type="ECO:0000313" key="14">
    <source>
        <dbReference type="Proteomes" id="UP000031036"/>
    </source>
</evidence>
<evidence type="ECO:0000256" key="12">
    <source>
        <dbReference type="SAM" id="Phobius"/>
    </source>
</evidence>
<dbReference type="Proteomes" id="UP000031036">
    <property type="component" value="Unassembled WGS sequence"/>
</dbReference>
<accession>A0A0B2VSL5</accession>